<evidence type="ECO:0000313" key="1">
    <source>
        <dbReference type="EMBL" id="OLL23171.1"/>
    </source>
</evidence>
<protein>
    <submittedName>
        <fullName evidence="1">Uncharacterized protein</fullName>
    </submittedName>
</protein>
<reference evidence="1 2" key="1">
    <citation type="submission" date="2016-04" db="EMBL/GenBank/DDBJ databases">
        <title>Evolutionary innovation and constraint leading to complex multicellularity in the Ascomycota.</title>
        <authorList>
            <person name="Cisse O."/>
            <person name="Nguyen A."/>
            <person name="Hewitt D.A."/>
            <person name="Jedd G."/>
            <person name="Stajich J.E."/>
        </authorList>
    </citation>
    <scope>NUCLEOTIDE SEQUENCE [LARGE SCALE GENOMIC DNA]</scope>
    <source>
        <strain evidence="1 2">DAH-3</strain>
    </source>
</reference>
<gene>
    <name evidence="1" type="ORF">NEOLI_005356</name>
</gene>
<dbReference type="Proteomes" id="UP000186594">
    <property type="component" value="Unassembled WGS sequence"/>
</dbReference>
<name>A0A1U7LKW9_NEOID</name>
<comment type="caution">
    <text evidence="1">The sequence shown here is derived from an EMBL/GenBank/DDBJ whole genome shotgun (WGS) entry which is preliminary data.</text>
</comment>
<keyword evidence="2" id="KW-1185">Reference proteome</keyword>
<dbReference type="AlphaFoldDB" id="A0A1U7LKW9"/>
<feature type="non-terminal residue" evidence="1">
    <location>
        <position position="175"/>
    </location>
</feature>
<accession>A0A1U7LKW9</accession>
<dbReference type="EMBL" id="LXFE01002206">
    <property type="protein sequence ID" value="OLL23171.1"/>
    <property type="molecule type" value="Genomic_DNA"/>
</dbReference>
<evidence type="ECO:0000313" key="2">
    <source>
        <dbReference type="Proteomes" id="UP000186594"/>
    </source>
</evidence>
<sequence>MYSSNQSHMTISVVGNFRLTHFQLHKFMVHPQDSSESGSLVEQQEDTYSVRSRRSFQLHLASSYRRPSIAQAGGARPILLSTSPVAAGNLAPSEYEQCRNEERSLLIDSHVIQGHTQRPHHPIYGTVDTDQISSDDSTLASKNSETIWETAVKEQQVTSSWKHETLILLRFSGPL</sequence>
<proteinExistence type="predicted"/>
<organism evidence="1 2">
    <name type="scientific">Neolecta irregularis (strain DAH-3)</name>
    <dbReference type="NCBI Taxonomy" id="1198029"/>
    <lineage>
        <taxon>Eukaryota</taxon>
        <taxon>Fungi</taxon>
        <taxon>Dikarya</taxon>
        <taxon>Ascomycota</taxon>
        <taxon>Taphrinomycotina</taxon>
        <taxon>Neolectales</taxon>
        <taxon>Neolectaceae</taxon>
        <taxon>Neolecta</taxon>
    </lineage>
</organism>